<proteinExistence type="predicted"/>
<comment type="caution">
    <text evidence="1">The sequence shown here is derived from an EMBL/GenBank/DDBJ whole genome shotgun (WGS) entry which is preliminary data.</text>
</comment>
<dbReference type="AlphaFoldDB" id="A0A2S3ZUE6"/>
<reference evidence="1 2" key="1">
    <citation type="submission" date="2018-01" db="EMBL/GenBank/DDBJ databases">
        <title>Arthrobacter sp. nov., from glaciers in China.</title>
        <authorList>
            <person name="Liu Q."/>
            <person name="Xin Y.-H."/>
        </authorList>
    </citation>
    <scope>NUCLEOTIDE SEQUENCE [LARGE SCALE GENOMIC DNA]</scope>
    <source>
        <strain evidence="1 2">HLT2-12-2</strain>
    </source>
</reference>
<name>A0A2S3ZUE6_ARTGL</name>
<sequence length="125" mass="12965">MSHVTKGGEGCAEDSAFPDQRPCNDGFGFTVGTQPGGRVGRGHSGVFVLGAGTAMTLDAGKLTLALGPKGTWVRPLGHWLWQLLPWTPQGGQPCARNSSTPWAWRLGCASSACPARMADVPSSGT</sequence>
<keyword evidence="2" id="KW-1185">Reference proteome</keyword>
<protein>
    <submittedName>
        <fullName evidence="1">Uncharacterized protein</fullName>
    </submittedName>
</protein>
<dbReference type="EMBL" id="PPXC01000010">
    <property type="protein sequence ID" value="POH72876.1"/>
    <property type="molecule type" value="Genomic_DNA"/>
</dbReference>
<evidence type="ECO:0000313" key="2">
    <source>
        <dbReference type="Proteomes" id="UP000237061"/>
    </source>
</evidence>
<accession>A0A2S3ZUE6</accession>
<organism evidence="1 2">
    <name type="scientific">Arthrobacter glacialis</name>
    <dbReference type="NCBI Taxonomy" id="1664"/>
    <lineage>
        <taxon>Bacteria</taxon>
        <taxon>Bacillati</taxon>
        <taxon>Actinomycetota</taxon>
        <taxon>Actinomycetes</taxon>
        <taxon>Micrococcales</taxon>
        <taxon>Micrococcaceae</taxon>
        <taxon>Arthrobacter</taxon>
    </lineage>
</organism>
<evidence type="ECO:0000313" key="1">
    <source>
        <dbReference type="EMBL" id="POH72876.1"/>
    </source>
</evidence>
<dbReference type="Proteomes" id="UP000237061">
    <property type="component" value="Unassembled WGS sequence"/>
</dbReference>
<gene>
    <name evidence="1" type="ORF">CVS27_13485</name>
</gene>